<protein>
    <submittedName>
        <fullName evidence="2">Uncharacterized protein</fullName>
    </submittedName>
</protein>
<dbReference type="OrthoDB" id="8173223at2759"/>
<accession>A0A9P0PBM0</accession>
<evidence type="ECO:0000313" key="3">
    <source>
        <dbReference type="Proteomes" id="UP001152888"/>
    </source>
</evidence>
<feature type="chain" id="PRO_5040242524" evidence="1">
    <location>
        <begin position="26"/>
        <end position="198"/>
    </location>
</feature>
<organism evidence="2 3">
    <name type="scientific">Acanthoscelides obtectus</name>
    <name type="common">Bean weevil</name>
    <name type="synonym">Bruchus obtectus</name>
    <dbReference type="NCBI Taxonomy" id="200917"/>
    <lineage>
        <taxon>Eukaryota</taxon>
        <taxon>Metazoa</taxon>
        <taxon>Ecdysozoa</taxon>
        <taxon>Arthropoda</taxon>
        <taxon>Hexapoda</taxon>
        <taxon>Insecta</taxon>
        <taxon>Pterygota</taxon>
        <taxon>Neoptera</taxon>
        <taxon>Endopterygota</taxon>
        <taxon>Coleoptera</taxon>
        <taxon>Polyphaga</taxon>
        <taxon>Cucujiformia</taxon>
        <taxon>Chrysomeloidea</taxon>
        <taxon>Chrysomelidae</taxon>
        <taxon>Bruchinae</taxon>
        <taxon>Bruchini</taxon>
        <taxon>Acanthoscelides</taxon>
    </lineage>
</organism>
<dbReference type="Proteomes" id="UP001152888">
    <property type="component" value="Unassembled WGS sequence"/>
</dbReference>
<gene>
    <name evidence="2" type="ORF">ACAOBT_LOCUS13562</name>
</gene>
<dbReference type="EMBL" id="CAKOFQ010006882">
    <property type="protein sequence ID" value="CAH1979659.1"/>
    <property type="molecule type" value="Genomic_DNA"/>
</dbReference>
<dbReference type="AlphaFoldDB" id="A0A9P0PBM0"/>
<evidence type="ECO:0000313" key="2">
    <source>
        <dbReference type="EMBL" id="CAH1979659.1"/>
    </source>
</evidence>
<keyword evidence="1" id="KW-0732">Signal</keyword>
<evidence type="ECO:0000256" key="1">
    <source>
        <dbReference type="SAM" id="SignalP"/>
    </source>
</evidence>
<feature type="signal peptide" evidence="1">
    <location>
        <begin position="1"/>
        <end position="25"/>
    </location>
</feature>
<comment type="caution">
    <text evidence="2">The sequence shown here is derived from an EMBL/GenBank/DDBJ whole genome shotgun (WGS) entry which is preliminary data.</text>
</comment>
<sequence>MVAKLQLNLALCAFLLWLHCEGVSSELLRPTVSRSEARKICVELCSSGLGGHSCGDDCVDLTPADLPVAGAAAGAAPPSGAAENNETRVRDEVCDMLCLNGLGKPLCKCPGGNWRDDQHRPNFIQICSFYCLHYNYQLNGCQSCEAYATASEFSKQSLVLESDPKVNWPAWCVRKCHAGDGGAACECDLLPMGLITKK</sequence>
<keyword evidence="3" id="KW-1185">Reference proteome</keyword>
<proteinExistence type="predicted"/>
<name>A0A9P0PBM0_ACAOB</name>
<reference evidence="2" key="1">
    <citation type="submission" date="2022-03" db="EMBL/GenBank/DDBJ databases">
        <authorList>
            <person name="Sayadi A."/>
        </authorList>
    </citation>
    <scope>NUCLEOTIDE SEQUENCE</scope>
</reference>